<dbReference type="SUPFAM" id="SSF49899">
    <property type="entry name" value="Concanavalin A-like lectins/glucanases"/>
    <property type="match status" value="1"/>
</dbReference>
<dbReference type="InterPro" id="IPR013148">
    <property type="entry name" value="Glyco_hydro_32_N"/>
</dbReference>
<dbReference type="InterPro" id="IPR013189">
    <property type="entry name" value="Glyco_hydro_32_C"/>
</dbReference>
<evidence type="ECO:0000313" key="8">
    <source>
        <dbReference type="Proteomes" id="UP000256520"/>
    </source>
</evidence>
<gene>
    <name evidence="7" type="ORF">CWR45_08400</name>
</gene>
<evidence type="ECO:0000259" key="6">
    <source>
        <dbReference type="Pfam" id="PF08244"/>
    </source>
</evidence>
<reference evidence="8" key="1">
    <citation type="submission" date="2017-11" db="EMBL/GenBank/DDBJ databases">
        <authorList>
            <person name="Zhu W."/>
        </authorList>
    </citation>
    <scope>NUCLEOTIDE SEQUENCE [LARGE SCALE GENOMIC DNA]</scope>
    <source>
        <strain evidence="8">CAU 1051</strain>
    </source>
</reference>
<comment type="caution">
    <text evidence="7">The sequence shown here is derived from an EMBL/GenBank/DDBJ whole genome shotgun (WGS) entry which is preliminary data.</text>
</comment>
<proteinExistence type="inferred from homology"/>
<name>A0A3D8PTD4_9BACI</name>
<dbReference type="GO" id="GO:0004575">
    <property type="term" value="F:sucrose alpha-glucosidase activity"/>
    <property type="evidence" value="ECO:0007669"/>
    <property type="project" value="TreeGrafter"/>
</dbReference>
<comment type="similarity">
    <text evidence="1 4">Belongs to the glycosyl hydrolase 32 family.</text>
</comment>
<dbReference type="SUPFAM" id="SSF75005">
    <property type="entry name" value="Arabinanase/levansucrase/invertase"/>
    <property type="match status" value="1"/>
</dbReference>
<dbReference type="GO" id="GO:0005987">
    <property type="term" value="P:sucrose catabolic process"/>
    <property type="evidence" value="ECO:0007669"/>
    <property type="project" value="TreeGrafter"/>
</dbReference>
<dbReference type="Gene3D" id="2.60.120.560">
    <property type="entry name" value="Exo-inulinase, domain 1"/>
    <property type="match status" value="1"/>
</dbReference>
<dbReference type="InterPro" id="IPR023296">
    <property type="entry name" value="Glyco_hydro_beta-prop_sf"/>
</dbReference>
<keyword evidence="8" id="KW-1185">Reference proteome</keyword>
<protein>
    <submittedName>
        <fullName evidence="7">Glycoside hydrolase</fullName>
    </submittedName>
</protein>
<dbReference type="SMART" id="SM00640">
    <property type="entry name" value="Glyco_32"/>
    <property type="match status" value="1"/>
</dbReference>
<evidence type="ECO:0000259" key="5">
    <source>
        <dbReference type="Pfam" id="PF00251"/>
    </source>
</evidence>
<feature type="domain" description="Glycosyl hydrolase family 32 N-terminal" evidence="5">
    <location>
        <begin position="14"/>
        <end position="326"/>
    </location>
</feature>
<dbReference type="Pfam" id="PF08244">
    <property type="entry name" value="Glyco_hydro_32C"/>
    <property type="match status" value="1"/>
</dbReference>
<keyword evidence="3 4" id="KW-0326">Glycosidase</keyword>
<dbReference type="RefSeq" id="WP_115749433.1">
    <property type="nucleotide sequence ID" value="NZ_PIOD01000008.1"/>
</dbReference>
<dbReference type="PANTHER" id="PTHR42800:SF1">
    <property type="entry name" value="EXOINULINASE INUD (AFU_ORTHOLOGUE AFUA_5G00480)"/>
    <property type="match status" value="1"/>
</dbReference>
<dbReference type="GO" id="GO:0005737">
    <property type="term" value="C:cytoplasm"/>
    <property type="evidence" value="ECO:0007669"/>
    <property type="project" value="TreeGrafter"/>
</dbReference>
<sequence>MTNQKLQRYRPNLHFTAKRNWLNDPNGLVYFKGEYHLFFQYNPHDNVWGSMHWGHAVSKDMITWEELDIALYPDEHGTIFSGSAVVDWNNTTGFFPEEPGLVAIFTHHKDRNGENPPKQSQSLAYSSDNGRTWIKYKGNPVLFHKTKVDFRDPKVFWNMKTSKWIMSLATGQTITFYSSLNLIDWQFESEFGENIGSHDGVWECPDLFKLKVESTGEEKWVLLVSIGDNGISETGSCTQYFVGDFDGSVFKAEHDDIRWLDHGRDNYAGVSFSDIPEEDGRRIYLGWMSNWRYANEVPTEGWRNQMTIPRKLQLRKIEGKYIVIQHPVAELDTYFERSRDIHDLEINNSETIVFEVNEAYLELFMNILNSDADQFGITLNHTQTHSTTIEYDASNDVITLNREKSGKVEFSEMFSLEKRLKMDNSKNVQLRVIVDTFSIEVFVNDGTYAITSLVYPDQTCETVAFYSESGKITVENGYISTPNKRFTI</sequence>
<dbReference type="Proteomes" id="UP000256520">
    <property type="component" value="Unassembled WGS sequence"/>
</dbReference>
<evidence type="ECO:0000313" key="7">
    <source>
        <dbReference type="EMBL" id="RDW18837.1"/>
    </source>
</evidence>
<dbReference type="InterPro" id="IPR013320">
    <property type="entry name" value="ConA-like_dom_sf"/>
</dbReference>
<dbReference type="Gene3D" id="2.115.10.20">
    <property type="entry name" value="Glycosyl hydrolase domain, family 43"/>
    <property type="match status" value="1"/>
</dbReference>
<dbReference type="Pfam" id="PF00251">
    <property type="entry name" value="Glyco_hydro_32N"/>
    <property type="match status" value="1"/>
</dbReference>
<evidence type="ECO:0000256" key="2">
    <source>
        <dbReference type="ARBA" id="ARBA00022801"/>
    </source>
</evidence>
<dbReference type="EMBL" id="PIOD01000008">
    <property type="protein sequence ID" value="RDW18837.1"/>
    <property type="molecule type" value="Genomic_DNA"/>
</dbReference>
<dbReference type="OrthoDB" id="9759709at2"/>
<evidence type="ECO:0000256" key="4">
    <source>
        <dbReference type="RuleBase" id="RU362110"/>
    </source>
</evidence>
<evidence type="ECO:0000256" key="1">
    <source>
        <dbReference type="ARBA" id="ARBA00009902"/>
    </source>
</evidence>
<evidence type="ECO:0000256" key="3">
    <source>
        <dbReference type="ARBA" id="ARBA00023295"/>
    </source>
</evidence>
<organism evidence="7 8">
    <name type="scientific">Oceanobacillus chungangensis</name>
    <dbReference type="NCBI Taxonomy" id="1229152"/>
    <lineage>
        <taxon>Bacteria</taxon>
        <taxon>Bacillati</taxon>
        <taxon>Bacillota</taxon>
        <taxon>Bacilli</taxon>
        <taxon>Bacillales</taxon>
        <taxon>Bacillaceae</taxon>
        <taxon>Oceanobacillus</taxon>
    </lineage>
</organism>
<dbReference type="CDD" id="cd18622">
    <property type="entry name" value="GH32_Inu-like"/>
    <property type="match status" value="1"/>
</dbReference>
<feature type="domain" description="Glycosyl hydrolase family 32 C-terminal" evidence="6">
    <location>
        <begin position="352"/>
        <end position="476"/>
    </location>
</feature>
<keyword evidence="2 4" id="KW-0378">Hydrolase</keyword>
<dbReference type="PANTHER" id="PTHR42800">
    <property type="entry name" value="EXOINULINASE INUD (AFU_ORTHOLOGUE AFUA_5G00480)"/>
    <property type="match status" value="1"/>
</dbReference>
<dbReference type="AlphaFoldDB" id="A0A3D8PTD4"/>
<accession>A0A3D8PTD4</accession>
<dbReference type="InterPro" id="IPR001362">
    <property type="entry name" value="Glyco_hydro_32"/>
</dbReference>